<protein>
    <recommendedName>
        <fullName evidence="1">Spore protein YkvP/CgeB glycosyl transferase-like domain-containing protein</fullName>
    </recommendedName>
</protein>
<evidence type="ECO:0000259" key="1">
    <source>
        <dbReference type="Pfam" id="PF13524"/>
    </source>
</evidence>
<reference evidence="2 3" key="1">
    <citation type="submission" date="2017-10" db="EMBL/GenBank/DDBJ databases">
        <title>Resolving the taxonomy of Roseburia spp., Eubacterium rectale and Agathobacter spp. through phylogenomic analysis.</title>
        <authorList>
            <person name="Sheridan P.O."/>
            <person name="Walker A.W."/>
            <person name="Duncan S.H."/>
            <person name="Scott K.P."/>
            <person name="Toole P.W.O."/>
            <person name="Luis P."/>
            <person name="Flint H.J."/>
        </authorList>
    </citation>
    <scope>NUCLEOTIDE SEQUENCE [LARGE SCALE GENOMIC DNA]</scope>
    <source>
        <strain evidence="2 3">JK626</strain>
    </source>
</reference>
<sequence>MKKILMYRWKAYNYKDIRFTFEKMGFEVKEVYQDLLNYDVDEKFAAELKGMINADSYEFFFTVNYFPLISNVCQECGLLYVCWSCDNPLISMYHKSVFNDVNRIFLFDLTNVEEFKGMGVEHVYHLPLAVDCNRIDYLFKNSGDLDKYLNDISFVGSLYEKNSYDKMEYTLPDYLRGYFEATMEAQKDLQGINIIDRMLTPEILMELENYFELEKSEDSLSDLNLIFSVTTLGFKIAEKQRRSILIELSKHHDVSIYTNSNTADLIRVNYKGAVNYWEEMPKVFKGSKVNLNMTIPNIKSGVPLRIYDILGAGGFCITNFQAELPMQFENEKHLVWYYDQRDLFEKVNFYLMHDAERAAIAAAGRKYVEENCSYEQRINTLLEVVTDSL</sequence>
<evidence type="ECO:0000313" key="3">
    <source>
        <dbReference type="Proteomes" id="UP000225889"/>
    </source>
</evidence>
<evidence type="ECO:0000313" key="2">
    <source>
        <dbReference type="EMBL" id="PHU33926.1"/>
    </source>
</evidence>
<feature type="domain" description="Spore protein YkvP/CgeB glycosyl transferase-like" evidence="1">
    <location>
        <begin position="251"/>
        <end position="383"/>
    </location>
</feature>
<dbReference type="AlphaFoldDB" id="A0A2G3DSB2"/>
<dbReference type="Pfam" id="PF13524">
    <property type="entry name" value="Glyco_trans_1_2"/>
    <property type="match status" value="1"/>
</dbReference>
<proteinExistence type="predicted"/>
<accession>A0A2G3DSB2</accession>
<dbReference type="RefSeq" id="WP_099392619.1">
    <property type="nucleotide sequence ID" value="NZ_PDYF01000045.1"/>
</dbReference>
<organism evidence="2 3">
    <name type="scientific">Pseudobutyrivibrio ruminis</name>
    <dbReference type="NCBI Taxonomy" id="46206"/>
    <lineage>
        <taxon>Bacteria</taxon>
        <taxon>Bacillati</taxon>
        <taxon>Bacillota</taxon>
        <taxon>Clostridia</taxon>
        <taxon>Lachnospirales</taxon>
        <taxon>Lachnospiraceae</taxon>
        <taxon>Pseudobutyrivibrio</taxon>
    </lineage>
</organism>
<dbReference type="EMBL" id="PDYF01000045">
    <property type="protein sequence ID" value="PHU33926.1"/>
    <property type="molecule type" value="Genomic_DNA"/>
</dbReference>
<dbReference type="InterPro" id="IPR055259">
    <property type="entry name" value="YkvP/CgeB_Glyco_trans-like"/>
</dbReference>
<name>A0A2G3DSB2_9FIRM</name>
<dbReference type="Proteomes" id="UP000225889">
    <property type="component" value="Unassembled WGS sequence"/>
</dbReference>
<comment type="caution">
    <text evidence="2">The sequence shown here is derived from an EMBL/GenBank/DDBJ whole genome shotgun (WGS) entry which is preliminary data.</text>
</comment>
<gene>
    <name evidence="2" type="ORF">CSX01_12355</name>
</gene>
<reference evidence="2 3" key="2">
    <citation type="submission" date="2017-10" db="EMBL/GenBank/DDBJ databases">
        <authorList>
            <person name="Banno H."/>
            <person name="Chua N.-H."/>
        </authorList>
    </citation>
    <scope>NUCLEOTIDE SEQUENCE [LARGE SCALE GENOMIC DNA]</scope>
    <source>
        <strain evidence="2 3">JK626</strain>
    </source>
</reference>